<evidence type="ECO:0000313" key="3">
    <source>
        <dbReference type="Proteomes" id="UP000251075"/>
    </source>
</evidence>
<sequence length="125" mass="13976">MSIAQARSLRRKATEAEKALWRLLRDRRLAGVKVRRQQPLGHYIVDFAIMSHRIIVEADGGQHAESPSDADRDAWLIEDGFRVLRLWNNDILGNPEGVLLTILAELASRPPHRPCGPPSPARGEG</sequence>
<dbReference type="Gene3D" id="3.40.960.10">
    <property type="entry name" value="VSR Endonuclease"/>
    <property type="match status" value="1"/>
</dbReference>
<dbReference type="SUPFAM" id="SSF52980">
    <property type="entry name" value="Restriction endonuclease-like"/>
    <property type="match status" value="1"/>
</dbReference>
<evidence type="ECO:0000313" key="2">
    <source>
        <dbReference type="EMBL" id="RAU19959.1"/>
    </source>
</evidence>
<dbReference type="InterPro" id="IPR011335">
    <property type="entry name" value="Restrct_endonuc-II-like"/>
</dbReference>
<dbReference type="RefSeq" id="WP_112147522.1">
    <property type="nucleotide sequence ID" value="NZ_PGTO01000067.1"/>
</dbReference>
<keyword evidence="2" id="KW-0808">Transferase</keyword>
<evidence type="ECO:0000259" key="1">
    <source>
        <dbReference type="Pfam" id="PF04480"/>
    </source>
</evidence>
<name>A0A364NS85_9PROT</name>
<dbReference type="CDD" id="cd01038">
    <property type="entry name" value="Endonuclease_DUF559"/>
    <property type="match status" value="1"/>
</dbReference>
<dbReference type="Proteomes" id="UP000251075">
    <property type="component" value="Unassembled WGS sequence"/>
</dbReference>
<feature type="domain" description="DUF559" evidence="1">
    <location>
        <begin position="4"/>
        <end position="106"/>
    </location>
</feature>
<dbReference type="AlphaFoldDB" id="A0A364NS85"/>
<dbReference type="PANTHER" id="PTHR38590:SF1">
    <property type="entry name" value="BLL0828 PROTEIN"/>
    <property type="match status" value="1"/>
</dbReference>
<accession>A0A364NS85</accession>
<dbReference type="InterPro" id="IPR007569">
    <property type="entry name" value="DUF559"/>
</dbReference>
<proteinExistence type="predicted"/>
<reference evidence="2 3" key="1">
    <citation type="submission" date="2017-11" db="EMBL/GenBank/DDBJ databases">
        <title>Draft genome sequence of magnetotactic bacterium Magnetospirillum kuznetsovii LBB-42.</title>
        <authorList>
            <person name="Grouzdev D.S."/>
            <person name="Rysina M.S."/>
            <person name="Baslerov R.V."/>
            <person name="Koziaeva V."/>
        </authorList>
    </citation>
    <scope>NUCLEOTIDE SEQUENCE [LARGE SCALE GENOMIC DNA]</scope>
    <source>
        <strain evidence="2 3">LBB-42</strain>
    </source>
</reference>
<dbReference type="GO" id="GO:0032259">
    <property type="term" value="P:methylation"/>
    <property type="evidence" value="ECO:0007669"/>
    <property type="project" value="UniProtKB-KW"/>
</dbReference>
<organism evidence="2 3">
    <name type="scientific">Paramagnetospirillum kuznetsovii</name>
    <dbReference type="NCBI Taxonomy" id="2053833"/>
    <lineage>
        <taxon>Bacteria</taxon>
        <taxon>Pseudomonadati</taxon>
        <taxon>Pseudomonadota</taxon>
        <taxon>Alphaproteobacteria</taxon>
        <taxon>Rhodospirillales</taxon>
        <taxon>Magnetospirillaceae</taxon>
        <taxon>Paramagnetospirillum</taxon>
    </lineage>
</organism>
<dbReference type="OrthoDB" id="9798754at2"/>
<keyword evidence="2" id="KW-0489">Methyltransferase</keyword>
<dbReference type="InterPro" id="IPR047216">
    <property type="entry name" value="Endonuclease_DUF559_bact"/>
</dbReference>
<protein>
    <submittedName>
        <fullName evidence="2">DNA methyltransferase</fullName>
    </submittedName>
</protein>
<dbReference type="EMBL" id="PGTO01000067">
    <property type="protein sequence ID" value="RAU19959.1"/>
    <property type="molecule type" value="Genomic_DNA"/>
</dbReference>
<dbReference type="Pfam" id="PF04480">
    <property type="entry name" value="DUF559"/>
    <property type="match status" value="1"/>
</dbReference>
<dbReference type="GO" id="GO:0008168">
    <property type="term" value="F:methyltransferase activity"/>
    <property type="evidence" value="ECO:0007669"/>
    <property type="project" value="UniProtKB-KW"/>
</dbReference>
<keyword evidence="3" id="KW-1185">Reference proteome</keyword>
<dbReference type="PANTHER" id="PTHR38590">
    <property type="entry name" value="BLL0828 PROTEIN"/>
    <property type="match status" value="1"/>
</dbReference>
<gene>
    <name evidence="2" type="ORF">CU669_20965</name>
</gene>
<comment type="caution">
    <text evidence="2">The sequence shown here is derived from an EMBL/GenBank/DDBJ whole genome shotgun (WGS) entry which is preliminary data.</text>
</comment>